<dbReference type="GO" id="GO:0045944">
    <property type="term" value="P:positive regulation of transcription by RNA polymerase II"/>
    <property type="evidence" value="ECO:0007669"/>
    <property type="project" value="TreeGrafter"/>
</dbReference>
<sequence>MDSDILGQKRSKREDSPSQTVSSDEEGGGVGSAGYSVAATISIGEDSSKKQLAETTDLLNIPSNRSGSSQTEDSPLQTEIFYGEGSAGCGDASIAAGGGSTAAISSGEESSRRQLTQVVTAPDLLRTPLTDDSAVKIENVGDESPGVRSPGRTDATIEAGLNSVWISTKEHSLIREENAGMLKFFCFSTGGDNASDVMDWLSELKAIFSKQLPKLPTEYIDGVVMNSDHKTTMAVRLNQVIGGITYRPHMSQKFGEIAFCAIAEEKRFRGYGTRLMTKTKQRACSEGLTHLLTYADDNAIDYFIKQGFTKEIHMEKNR</sequence>
<accession>A0A484MJJ7</accession>
<dbReference type="Gene3D" id="3.40.630.30">
    <property type="match status" value="1"/>
</dbReference>
<evidence type="ECO:0000256" key="2">
    <source>
        <dbReference type="SAM" id="MobiDB-lite"/>
    </source>
</evidence>
<dbReference type="PROSITE" id="PS51186">
    <property type="entry name" value="GNAT"/>
    <property type="match status" value="1"/>
</dbReference>
<evidence type="ECO:0000256" key="1">
    <source>
        <dbReference type="ARBA" id="ARBA00023242"/>
    </source>
</evidence>
<dbReference type="AlphaFoldDB" id="A0A484MJJ7"/>
<gene>
    <name evidence="4" type="ORF">CCAM_LOCUS30741</name>
</gene>
<proteinExistence type="predicted"/>
<keyword evidence="1" id="KW-0539">Nucleus</keyword>
<reference evidence="4 5" key="1">
    <citation type="submission" date="2018-04" db="EMBL/GenBank/DDBJ databases">
        <authorList>
            <person name="Vogel A."/>
        </authorList>
    </citation>
    <scope>NUCLEOTIDE SEQUENCE [LARGE SCALE GENOMIC DNA]</scope>
</reference>
<protein>
    <recommendedName>
        <fullName evidence="3">N-acetyltransferase domain-containing protein</fullName>
    </recommendedName>
</protein>
<evidence type="ECO:0000259" key="3">
    <source>
        <dbReference type="PROSITE" id="PS51186"/>
    </source>
</evidence>
<dbReference type="OrthoDB" id="1937912at2759"/>
<evidence type="ECO:0000313" key="5">
    <source>
        <dbReference type="Proteomes" id="UP000595140"/>
    </source>
</evidence>
<dbReference type="SUPFAM" id="SSF55729">
    <property type="entry name" value="Acyl-CoA N-acyltransferases (Nat)"/>
    <property type="match status" value="1"/>
</dbReference>
<dbReference type="Proteomes" id="UP000595140">
    <property type="component" value="Unassembled WGS sequence"/>
</dbReference>
<dbReference type="PANTHER" id="PTHR45750:SF3">
    <property type="entry name" value="HISTONE ACETYLTRANSFERASE"/>
    <property type="match status" value="1"/>
</dbReference>
<dbReference type="GO" id="GO:0000123">
    <property type="term" value="C:histone acetyltransferase complex"/>
    <property type="evidence" value="ECO:0007669"/>
    <property type="project" value="TreeGrafter"/>
</dbReference>
<dbReference type="InterPro" id="IPR016181">
    <property type="entry name" value="Acyl_CoA_acyltransferase"/>
</dbReference>
<name>A0A484MJJ7_9ASTE</name>
<feature type="region of interest" description="Disordered" evidence="2">
    <location>
        <begin position="1"/>
        <end position="75"/>
    </location>
</feature>
<dbReference type="EMBL" id="OOIL02003702">
    <property type="protein sequence ID" value="VFQ88965.1"/>
    <property type="molecule type" value="Genomic_DNA"/>
</dbReference>
<dbReference type="GO" id="GO:0010484">
    <property type="term" value="F:histone H3 acetyltransferase activity"/>
    <property type="evidence" value="ECO:0007669"/>
    <property type="project" value="TreeGrafter"/>
</dbReference>
<feature type="compositionally biased region" description="Polar residues" evidence="2">
    <location>
        <begin position="53"/>
        <end position="75"/>
    </location>
</feature>
<organism evidence="4 5">
    <name type="scientific">Cuscuta campestris</name>
    <dbReference type="NCBI Taxonomy" id="132261"/>
    <lineage>
        <taxon>Eukaryota</taxon>
        <taxon>Viridiplantae</taxon>
        <taxon>Streptophyta</taxon>
        <taxon>Embryophyta</taxon>
        <taxon>Tracheophyta</taxon>
        <taxon>Spermatophyta</taxon>
        <taxon>Magnoliopsida</taxon>
        <taxon>eudicotyledons</taxon>
        <taxon>Gunneridae</taxon>
        <taxon>Pentapetalae</taxon>
        <taxon>asterids</taxon>
        <taxon>lamiids</taxon>
        <taxon>Solanales</taxon>
        <taxon>Convolvulaceae</taxon>
        <taxon>Cuscuteae</taxon>
        <taxon>Cuscuta</taxon>
        <taxon>Cuscuta subgen. Grammica</taxon>
        <taxon>Cuscuta sect. Cleistogrammica</taxon>
    </lineage>
</organism>
<dbReference type="InterPro" id="IPR000182">
    <property type="entry name" value="GNAT_dom"/>
</dbReference>
<feature type="domain" description="N-acetyltransferase" evidence="3">
    <location>
        <begin position="192"/>
        <end position="318"/>
    </location>
</feature>
<evidence type="ECO:0000313" key="4">
    <source>
        <dbReference type="EMBL" id="VFQ88965.1"/>
    </source>
</evidence>
<dbReference type="InterPro" id="IPR037800">
    <property type="entry name" value="GCN5"/>
</dbReference>
<keyword evidence="5" id="KW-1185">Reference proteome</keyword>
<dbReference type="PANTHER" id="PTHR45750">
    <property type="entry name" value="GH11602P"/>
    <property type="match status" value="1"/>
</dbReference>
<dbReference type="CDD" id="cd04301">
    <property type="entry name" value="NAT_SF"/>
    <property type="match status" value="1"/>
</dbReference>
<dbReference type="Pfam" id="PF00583">
    <property type="entry name" value="Acetyltransf_1"/>
    <property type="match status" value="1"/>
</dbReference>